<sequence>MALIAAVGARKLFHTWKEIEAMMREVGLRPGNSAYKRAESSSYADRPPLRKFF</sequence>
<reference key="2">
    <citation type="submission" date="2011-03" db="EMBL/GenBank/DDBJ databases">
        <title>Complete genome sequence of the thermoacidophilic crenarchaeon Thermoproteus uzoniensis 768-20.</title>
        <authorList>
            <person name="Mardanov A.V."/>
            <person name="Gumerov V.M."/>
            <person name="Beletsky A.V."/>
            <person name="Prokofeva M.I."/>
            <person name="Bonch-Osmolovskaya E.A."/>
            <person name="Ravin N.V."/>
            <person name="Skryabin K.G."/>
        </authorList>
    </citation>
    <scope>NUCLEOTIDE SEQUENCE</scope>
    <source>
        <strain>768-20</strain>
    </source>
</reference>
<dbReference type="RefSeq" id="WP_013679736.1">
    <property type="nucleotide sequence ID" value="NC_015315.1"/>
</dbReference>
<organism evidence="1 2">
    <name type="scientific">Thermoproteus uzoniensis (strain 768-20)</name>
    <dbReference type="NCBI Taxonomy" id="999630"/>
    <lineage>
        <taxon>Archaea</taxon>
        <taxon>Thermoproteota</taxon>
        <taxon>Thermoprotei</taxon>
        <taxon>Thermoproteales</taxon>
        <taxon>Thermoproteaceae</taxon>
        <taxon>Thermoproteus</taxon>
    </lineage>
</organism>
<accession>F2L5V5</accession>
<gene>
    <name evidence="1" type="ordered locus">TUZN_0916</name>
</gene>
<dbReference type="GeneID" id="43500461"/>
<dbReference type="HOGENOM" id="CLU_3057337_0_0_2"/>
<reference evidence="1 2" key="1">
    <citation type="journal article" date="2011" name="J. Bacteriol.">
        <title>Complete genome sequence of the thermoacidophilic crenarchaeon Thermoproteus uzoniensis 768-20.</title>
        <authorList>
            <person name="Mardanov A.V."/>
            <person name="Gumerov V.M."/>
            <person name="Beletsky A.V."/>
            <person name="Prokofeva M.I."/>
            <person name="Bonch-Osmolovskaya E.A."/>
            <person name="Ravin N.V."/>
            <person name="Skryabin K.G."/>
        </authorList>
    </citation>
    <scope>NUCLEOTIDE SEQUENCE [LARGE SCALE GENOMIC DNA]</scope>
    <source>
        <strain evidence="1 2">768-20</strain>
    </source>
</reference>
<evidence type="ECO:0000313" key="1">
    <source>
        <dbReference type="EMBL" id="AEA12400.1"/>
    </source>
</evidence>
<evidence type="ECO:0000313" key="2">
    <source>
        <dbReference type="Proteomes" id="UP000008138"/>
    </source>
</evidence>
<proteinExistence type="predicted"/>
<dbReference type="EMBL" id="CP002590">
    <property type="protein sequence ID" value="AEA12400.1"/>
    <property type="molecule type" value="Genomic_DNA"/>
</dbReference>
<dbReference type="AlphaFoldDB" id="F2L5V5"/>
<dbReference type="Proteomes" id="UP000008138">
    <property type="component" value="Chromosome"/>
</dbReference>
<protein>
    <submittedName>
        <fullName evidence="1">Uncharacterized protein</fullName>
    </submittedName>
</protein>
<keyword evidence="2" id="KW-1185">Reference proteome</keyword>
<dbReference type="KEGG" id="tuz:TUZN_0916"/>
<dbReference type="STRING" id="999630.TUZN_0916"/>
<name>F2L5V5_THEU7</name>